<protein>
    <recommendedName>
        <fullName evidence="3">Ankyrin</fullName>
    </recommendedName>
</protein>
<keyword evidence="2" id="KW-1185">Reference proteome</keyword>
<evidence type="ECO:0008006" key="3">
    <source>
        <dbReference type="Google" id="ProtNLM"/>
    </source>
</evidence>
<dbReference type="OrthoDB" id="366390at2759"/>
<dbReference type="GeneID" id="28770470"/>
<dbReference type="InParanoid" id="A0A177CWN3"/>
<organism evidence="1 2">
    <name type="scientific">Paraphaeosphaeria sporulosa</name>
    <dbReference type="NCBI Taxonomy" id="1460663"/>
    <lineage>
        <taxon>Eukaryota</taxon>
        <taxon>Fungi</taxon>
        <taxon>Dikarya</taxon>
        <taxon>Ascomycota</taxon>
        <taxon>Pezizomycotina</taxon>
        <taxon>Dothideomycetes</taxon>
        <taxon>Pleosporomycetidae</taxon>
        <taxon>Pleosporales</taxon>
        <taxon>Massarineae</taxon>
        <taxon>Didymosphaeriaceae</taxon>
        <taxon>Paraphaeosphaeria</taxon>
    </lineage>
</organism>
<dbReference type="AlphaFoldDB" id="A0A177CWN3"/>
<sequence length="445" mass="49597">MVYHHGQSDWANNAKMTGQICSEQDFLRLLTQDRNSATNRNLIKKWEETFPQACIGALAAIGHYEVLQVVLSPSKCEMWNNSYAFPYAFCAAAFAGQYSVIDEILDVLKDSLALEDISPHALIGGAACALKNGKLDIARDILELGDDFLPVVASKTFPAFLAEALASDDASFMSLVLDMAHDDNRRCYIDAFANACMNGQVTIAGLFFEKNKLNINQNFEVAGLVEWPVLEHVNPILTAITQAPSSKARAALVGELLRLGASPDGPRIMNRGFWSLPVPAAVRIGCQDTVLVLLNNGADLMLSNNPKYKLEKMRVLRWISARFQHGLQYLIKPSVRQELRNQLGSGPEPDRKEPNPFLMLAVSVKDYRWDAVRLLLNRGANLRFRPADWYCLAAWDDILKAMHAYFSDGRRDFLSDVAWWRLNNELGYMSEIAKAAHDLASTITG</sequence>
<evidence type="ECO:0000313" key="2">
    <source>
        <dbReference type="Proteomes" id="UP000077069"/>
    </source>
</evidence>
<dbReference type="SUPFAM" id="SSF48403">
    <property type="entry name" value="Ankyrin repeat"/>
    <property type="match status" value="1"/>
</dbReference>
<dbReference type="Gene3D" id="1.25.40.20">
    <property type="entry name" value="Ankyrin repeat-containing domain"/>
    <property type="match status" value="1"/>
</dbReference>
<reference evidence="1 2" key="1">
    <citation type="submission" date="2016-05" db="EMBL/GenBank/DDBJ databases">
        <title>Comparative analysis of secretome profiles of manganese(II)-oxidizing ascomycete fungi.</title>
        <authorList>
            <consortium name="DOE Joint Genome Institute"/>
            <person name="Zeiner C.A."/>
            <person name="Purvine S.O."/>
            <person name="Zink E.M."/>
            <person name="Wu S."/>
            <person name="Pasa-Tolic L."/>
            <person name="Chaput D.L."/>
            <person name="Haridas S."/>
            <person name="Grigoriev I.V."/>
            <person name="Santelli C.M."/>
            <person name="Hansel C.M."/>
        </authorList>
    </citation>
    <scope>NUCLEOTIDE SEQUENCE [LARGE SCALE GENOMIC DNA]</scope>
    <source>
        <strain evidence="1 2">AP3s5-JAC2a</strain>
    </source>
</reference>
<proteinExistence type="predicted"/>
<dbReference type="Proteomes" id="UP000077069">
    <property type="component" value="Unassembled WGS sequence"/>
</dbReference>
<name>A0A177CWN3_9PLEO</name>
<evidence type="ECO:0000313" key="1">
    <source>
        <dbReference type="EMBL" id="OAG11974.1"/>
    </source>
</evidence>
<dbReference type="EMBL" id="KV441548">
    <property type="protein sequence ID" value="OAG11974.1"/>
    <property type="molecule type" value="Genomic_DNA"/>
</dbReference>
<gene>
    <name evidence="1" type="ORF">CC84DRAFT_64112</name>
</gene>
<dbReference type="InterPro" id="IPR036770">
    <property type="entry name" value="Ankyrin_rpt-contain_sf"/>
</dbReference>
<dbReference type="RefSeq" id="XP_018042339.1">
    <property type="nucleotide sequence ID" value="XM_018186984.1"/>
</dbReference>
<accession>A0A177CWN3</accession>